<proteinExistence type="predicted"/>
<keyword evidence="2" id="KW-1185">Reference proteome</keyword>
<evidence type="ECO:0000313" key="1">
    <source>
        <dbReference type="EMBL" id="KAH1167109.1"/>
    </source>
</evidence>
<evidence type="ECO:0000313" key="2">
    <source>
        <dbReference type="Proteomes" id="UP000827986"/>
    </source>
</evidence>
<organism evidence="1 2">
    <name type="scientific">Mauremys mutica</name>
    <name type="common">yellowpond turtle</name>
    <dbReference type="NCBI Taxonomy" id="74926"/>
    <lineage>
        <taxon>Eukaryota</taxon>
        <taxon>Metazoa</taxon>
        <taxon>Chordata</taxon>
        <taxon>Craniata</taxon>
        <taxon>Vertebrata</taxon>
        <taxon>Euteleostomi</taxon>
        <taxon>Archelosauria</taxon>
        <taxon>Testudinata</taxon>
        <taxon>Testudines</taxon>
        <taxon>Cryptodira</taxon>
        <taxon>Durocryptodira</taxon>
        <taxon>Testudinoidea</taxon>
        <taxon>Geoemydidae</taxon>
        <taxon>Geoemydinae</taxon>
        <taxon>Mauremys</taxon>
    </lineage>
</organism>
<dbReference type="Proteomes" id="UP000827986">
    <property type="component" value="Unassembled WGS sequence"/>
</dbReference>
<gene>
    <name evidence="1" type="ORF">KIL84_016281</name>
</gene>
<dbReference type="EMBL" id="JAHDVG010000487">
    <property type="protein sequence ID" value="KAH1167109.1"/>
    <property type="molecule type" value="Genomic_DNA"/>
</dbReference>
<comment type="caution">
    <text evidence="1">The sequence shown here is derived from an EMBL/GenBank/DDBJ whole genome shotgun (WGS) entry which is preliminary data.</text>
</comment>
<sequence>MRRSSAEATGFQLPALIMAPIGTVVNVVPTFQDPPEAPQHAVTSAQSAPTLALKLTTLLGTEPTLRTPVQTRVPAQQFYQPSPSATSGLLFTQSSDLLVSPTMQSPFLKD</sequence>
<name>A0A9D3WN66_9SAUR</name>
<protein>
    <submittedName>
        <fullName evidence="1">Uncharacterized protein</fullName>
    </submittedName>
</protein>
<reference evidence="1" key="1">
    <citation type="submission" date="2021-09" db="EMBL/GenBank/DDBJ databases">
        <title>The genome of Mauremys mutica provides insights into the evolution of semi-aquatic lifestyle.</title>
        <authorList>
            <person name="Gong S."/>
            <person name="Gao Y."/>
        </authorList>
    </citation>
    <scope>NUCLEOTIDE SEQUENCE</scope>
    <source>
        <strain evidence="1">MM-2020</strain>
        <tissue evidence="1">Muscle</tissue>
    </source>
</reference>
<accession>A0A9D3WN66</accession>
<dbReference type="AlphaFoldDB" id="A0A9D3WN66"/>